<dbReference type="GO" id="GO:0005759">
    <property type="term" value="C:mitochondrial matrix"/>
    <property type="evidence" value="ECO:0007669"/>
    <property type="project" value="UniProtKB-ARBA"/>
</dbReference>
<gene>
    <name evidence="14" type="ORF">A3770_12p65360</name>
</gene>
<evidence type="ECO:0000313" key="15">
    <source>
        <dbReference type="Proteomes" id="UP000316726"/>
    </source>
</evidence>
<dbReference type="FunFam" id="3.40.50.620:FF:000221">
    <property type="entry name" value="Nicotinamide/nicotinic acid mononucleotide adenylyltransferase 3"/>
    <property type="match status" value="1"/>
</dbReference>
<evidence type="ECO:0000256" key="6">
    <source>
        <dbReference type="ARBA" id="ARBA00022695"/>
    </source>
</evidence>
<evidence type="ECO:0000256" key="5">
    <source>
        <dbReference type="ARBA" id="ARBA00022679"/>
    </source>
</evidence>
<dbReference type="GO" id="GO:0009435">
    <property type="term" value="P:NAD+ biosynthetic process"/>
    <property type="evidence" value="ECO:0007669"/>
    <property type="project" value="UniProtKB-UniPathway"/>
</dbReference>
<dbReference type="GO" id="GO:0005524">
    <property type="term" value="F:ATP binding"/>
    <property type="evidence" value="ECO:0007669"/>
    <property type="project" value="UniProtKB-KW"/>
</dbReference>
<dbReference type="PANTHER" id="PTHR12039">
    <property type="entry name" value="NICOTINAMIDE MONONUCLEOTIDE ADENYLYLTRANSFERASE"/>
    <property type="match status" value="1"/>
</dbReference>
<dbReference type="SUPFAM" id="SSF52374">
    <property type="entry name" value="Nucleotidylyl transferase"/>
    <property type="match status" value="1"/>
</dbReference>
<comment type="pathway">
    <text evidence="12">Cofactor biosynthesis; NAD(+) biosynthesis; NAD(+) from nicotinamide D-ribonucleotide: step 1/1.</text>
</comment>
<evidence type="ECO:0000256" key="11">
    <source>
        <dbReference type="ARBA" id="ARBA00093425"/>
    </source>
</evidence>
<evidence type="ECO:0000256" key="3">
    <source>
        <dbReference type="ARBA" id="ARBA00011881"/>
    </source>
</evidence>
<keyword evidence="5 12" id="KW-0808">Transferase</keyword>
<evidence type="ECO:0000256" key="2">
    <source>
        <dbReference type="ARBA" id="ARBA00004173"/>
    </source>
</evidence>
<dbReference type="EC" id="2.7.7.1" evidence="12"/>
<sequence length="250" mass="27398">MTRSFSSGCSGGIGTEKLDWDVKGRVEGGSKVVLLACGSFNPPHKVHLRMLELAKDALDKSGVPVLGAYMSPVSSHYKKKGLVDAEHRVAMCQLAAAQSPVVMVDDWEATQPQWSRTHDVLDSVRERVGRALAEKKGGAGDVRVMIVCGSDLIESFKVPNLWSDEHLESLVIDHGIVCISRSGYDGKATLDSIPALHERKEEWQMVFVENDFLTDLSSTKLRAALDSDESIADLVPEGVYGYILEHSLYK</sequence>
<dbReference type="NCBIfam" id="TIGR00482">
    <property type="entry name" value="nicotinate (nicotinamide) nucleotide adenylyltransferase"/>
    <property type="match status" value="1"/>
</dbReference>
<dbReference type="Proteomes" id="UP000316726">
    <property type="component" value="Chromosome 12"/>
</dbReference>
<keyword evidence="9 12" id="KW-0520">NAD</keyword>
<name>A0A5B8MTB9_9CHLO</name>
<accession>A0A5B8MTB9</accession>
<dbReference type="AlphaFoldDB" id="A0A5B8MTB9"/>
<keyword evidence="10" id="KW-0496">Mitochondrion</keyword>
<protein>
    <recommendedName>
        <fullName evidence="12">Nicotinamide-nucleotide adenylyltransferase</fullName>
        <ecNumber evidence="12">2.7.7.1</ecNumber>
        <ecNumber evidence="12">2.7.7.18</ecNumber>
    </recommendedName>
</protein>
<dbReference type="EC" id="2.7.7.18" evidence="12"/>
<keyword evidence="15" id="KW-1185">Reference proteome</keyword>
<dbReference type="STRING" id="1764295.A0A5B8MTB9"/>
<organism evidence="14 15">
    <name type="scientific">Chloropicon primus</name>
    <dbReference type="NCBI Taxonomy" id="1764295"/>
    <lineage>
        <taxon>Eukaryota</taxon>
        <taxon>Viridiplantae</taxon>
        <taxon>Chlorophyta</taxon>
        <taxon>Chloropicophyceae</taxon>
        <taxon>Chloropicales</taxon>
        <taxon>Chloropicaceae</taxon>
        <taxon>Chloropicon</taxon>
    </lineage>
</organism>
<proteinExistence type="inferred from homology"/>
<evidence type="ECO:0000256" key="4">
    <source>
        <dbReference type="ARBA" id="ARBA00022642"/>
    </source>
</evidence>
<dbReference type="Pfam" id="PF01467">
    <property type="entry name" value="CTP_transf_like"/>
    <property type="match status" value="1"/>
</dbReference>
<comment type="subcellular location">
    <subcellularLocation>
        <location evidence="2">Mitochondrion</location>
    </subcellularLocation>
</comment>
<comment type="cofactor">
    <cofactor evidence="1">
        <name>Mg(2+)</name>
        <dbReference type="ChEBI" id="CHEBI:18420"/>
    </cofactor>
</comment>
<dbReference type="InterPro" id="IPR051182">
    <property type="entry name" value="Euk_NMN_adenylyltrnsfrase"/>
</dbReference>
<dbReference type="PANTHER" id="PTHR12039:SF0">
    <property type="entry name" value="NICOTINAMIDE-NUCLEOTIDE ADENYLYLTRANSFERASE"/>
    <property type="match status" value="1"/>
</dbReference>
<dbReference type="OrthoDB" id="422187at2759"/>
<evidence type="ECO:0000256" key="12">
    <source>
        <dbReference type="RuleBase" id="RU362021"/>
    </source>
</evidence>
<dbReference type="InterPro" id="IPR014729">
    <property type="entry name" value="Rossmann-like_a/b/a_fold"/>
</dbReference>
<feature type="domain" description="Cytidyltransferase-like" evidence="13">
    <location>
        <begin position="35"/>
        <end position="223"/>
    </location>
</feature>
<reference evidence="14 15" key="1">
    <citation type="submission" date="2018-07" db="EMBL/GenBank/DDBJ databases">
        <title>The complete nuclear genome of the prasinophyte Chloropicon primus (CCMP1205).</title>
        <authorList>
            <person name="Pombert J.-F."/>
            <person name="Otis C."/>
            <person name="Turmel M."/>
            <person name="Lemieux C."/>
        </authorList>
    </citation>
    <scope>NUCLEOTIDE SEQUENCE [LARGE SCALE GENOMIC DNA]</scope>
    <source>
        <strain evidence="14 15">CCMP1205</strain>
    </source>
</reference>
<evidence type="ECO:0000313" key="14">
    <source>
        <dbReference type="EMBL" id="QDZ24018.1"/>
    </source>
</evidence>
<comment type="subunit">
    <text evidence="3">Homotetramer.</text>
</comment>
<comment type="catalytic activity">
    <reaction evidence="12">
        <text>nicotinate beta-D-ribonucleotide + ATP + H(+) = deamido-NAD(+) + diphosphate</text>
        <dbReference type="Rhea" id="RHEA:22860"/>
        <dbReference type="ChEBI" id="CHEBI:15378"/>
        <dbReference type="ChEBI" id="CHEBI:30616"/>
        <dbReference type="ChEBI" id="CHEBI:33019"/>
        <dbReference type="ChEBI" id="CHEBI:57502"/>
        <dbReference type="ChEBI" id="CHEBI:58437"/>
        <dbReference type="EC" id="2.7.7.18"/>
    </reaction>
</comment>
<comment type="catalytic activity">
    <reaction evidence="12">
        <text>beta-nicotinamide D-ribonucleotide + ATP + H(+) = diphosphate + NAD(+)</text>
        <dbReference type="Rhea" id="RHEA:21360"/>
        <dbReference type="ChEBI" id="CHEBI:14649"/>
        <dbReference type="ChEBI" id="CHEBI:15378"/>
        <dbReference type="ChEBI" id="CHEBI:30616"/>
        <dbReference type="ChEBI" id="CHEBI:33019"/>
        <dbReference type="ChEBI" id="CHEBI:57540"/>
        <dbReference type="EC" id="2.7.7.1"/>
    </reaction>
</comment>
<comment type="similarity">
    <text evidence="12">Belongs to the eukaryotic NMN adenylyltransferase family.</text>
</comment>
<evidence type="ECO:0000256" key="10">
    <source>
        <dbReference type="ARBA" id="ARBA00023128"/>
    </source>
</evidence>
<dbReference type="GO" id="GO:0000309">
    <property type="term" value="F:nicotinamide-nucleotide adenylyltransferase activity"/>
    <property type="evidence" value="ECO:0007669"/>
    <property type="project" value="UniProtKB-EC"/>
</dbReference>
<evidence type="ECO:0000256" key="1">
    <source>
        <dbReference type="ARBA" id="ARBA00001946"/>
    </source>
</evidence>
<evidence type="ECO:0000259" key="13">
    <source>
        <dbReference type="Pfam" id="PF01467"/>
    </source>
</evidence>
<keyword evidence="8 12" id="KW-0067">ATP-binding</keyword>
<dbReference type="Gene3D" id="3.40.50.620">
    <property type="entry name" value="HUPs"/>
    <property type="match status" value="1"/>
</dbReference>
<comment type="function">
    <text evidence="11">Catalyzes the formation of NAD(+) from nicotinamide mononucleotide (NMN) and ATP. Can also use the deamidated form; nicotinic acid mononucleotide (NaMN) as substrate with the same efficiency. Can use triazofurin monophosphate (TrMP) as substrate. Can also use GTP and ITP as nucleotide donors. Also catalyzes the reverse reaction, i.e. the pyrophosphorolytic cleavage of NAD(+). For the pyrophosphorolytic activity, can use NAD(+), NADH, NaAD, nicotinic acid adenine dinucleotide phosphate (NHD), nicotinamide guanine dinucleotide (NGD) as substrates. Fails to cleave phosphorylated dinucleotides NADP(+), NADPH and NaADP(+). Protects against axonal degeneration following injury. May be involved in the maintenance of axonal integrity. Also functions as a stress-response chaperone protein that prevents toxic aggregation of proteins; this function may be independent of its NAD(+) synthesis activity.</text>
</comment>
<evidence type="ECO:0000256" key="8">
    <source>
        <dbReference type="ARBA" id="ARBA00022840"/>
    </source>
</evidence>
<evidence type="ECO:0000256" key="9">
    <source>
        <dbReference type="ARBA" id="ARBA00023027"/>
    </source>
</evidence>
<keyword evidence="6 12" id="KW-0548">Nucleotidyltransferase</keyword>
<keyword evidence="7 12" id="KW-0547">Nucleotide-binding</keyword>
<evidence type="ECO:0000256" key="7">
    <source>
        <dbReference type="ARBA" id="ARBA00022741"/>
    </source>
</evidence>
<dbReference type="InterPro" id="IPR004821">
    <property type="entry name" value="Cyt_trans-like"/>
</dbReference>
<dbReference type="EMBL" id="CP031045">
    <property type="protein sequence ID" value="QDZ24018.1"/>
    <property type="molecule type" value="Genomic_DNA"/>
</dbReference>
<keyword evidence="4 12" id="KW-0662">Pyridine nucleotide biosynthesis</keyword>
<dbReference type="UniPathway" id="UPA00253">
    <property type="reaction ID" value="UER00600"/>
</dbReference>
<dbReference type="InterPro" id="IPR005248">
    <property type="entry name" value="NadD/NMNAT"/>
</dbReference>
<dbReference type="GO" id="GO:0004515">
    <property type="term" value="F:nicotinate-nucleotide adenylyltransferase activity"/>
    <property type="evidence" value="ECO:0007669"/>
    <property type="project" value="UniProtKB-EC"/>
</dbReference>